<organism evidence="6 7">
    <name type="scientific">Cyanobacterium stanieri (strain ATCC 29140 / PCC 7202)</name>
    <dbReference type="NCBI Taxonomy" id="292563"/>
    <lineage>
        <taxon>Bacteria</taxon>
        <taxon>Bacillati</taxon>
        <taxon>Cyanobacteriota</taxon>
        <taxon>Cyanophyceae</taxon>
        <taxon>Oscillatoriophycideae</taxon>
        <taxon>Chroococcales</taxon>
        <taxon>Geminocystaceae</taxon>
        <taxon>Cyanobacterium</taxon>
    </lineage>
</organism>
<dbReference type="Gene3D" id="3.20.20.70">
    <property type="entry name" value="Aldolase class I"/>
    <property type="match status" value="1"/>
</dbReference>
<dbReference type="NCBIfam" id="TIGR01182">
    <property type="entry name" value="eda"/>
    <property type="match status" value="1"/>
</dbReference>
<evidence type="ECO:0000256" key="4">
    <source>
        <dbReference type="ARBA" id="ARBA00023239"/>
    </source>
</evidence>
<reference evidence="7" key="1">
    <citation type="journal article" date="2013" name="Proc. Natl. Acad. Sci. U.S.A.">
        <title>Improving the coverage of the cyanobacterial phylum using diversity-driven genome sequencing.</title>
        <authorList>
            <person name="Shih P.M."/>
            <person name="Wu D."/>
            <person name="Latifi A."/>
            <person name="Axen S.D."/>
            <person name="Fewer D.P."/>
            <person name="Talla E."/>
            <person name="Calteau A."/>
            <person name="Cai F."/>
            <person name="Tandeau de Marsac N."/>
            <person name="Rippka R."/>
            <person name="Herdman M."/>
            <person name="Sivonen K."/>
            <person name="Coursin T."/>
            <person name="Laurent T."/>
            <person name="Goodwin L."/>
            <person name="Nolan M."/>
            <person name="Davenport K.W."/>
            <person name="Han C.S."/>
            <person name="Rubin E.M."/>
            <person name="Eisen J.A."/>
            <person name="Woyke T."/>
            <person name="Gugger M."/>
            <person name="Kerfeld C.A."/>
        </authorList>
    </citation>
    <scope>NUCLEOTIDE SEQUENCE [LARGE SCALE GENOMIC DNA]</scope>
    <source>
        <strain evidence="7">ATCC 29140 / PCC 7202</strain>
    </source>
</reference>
<accession>K9YMP2</accession>
<dbReference type="PANTHER" id="PTHR30246:SF1">
    <property type="entry name" value="2-DEHYDRO-3-DEOXY-6-PHOSPHOGALACTONATE ALDOLASE-RELATED"/>
    <property type="match status" value="1"/>
</dbReference>
<dbReference type="Proteomes" id="UP000010483">
    <property type="component" value="Chromosome"/>
</dbReference>
<dbReference type="InterPro" id="IPR013785">
    <property type="entry name" value="Aldolase_TIM"/>
</dbReference>
<keyword evidence="5" id="KW-0119">Carbohydrate metabolism</keyword>
<evidence type="ECO:0000256" key="1">
    <source>
        <dbReference type="ARBA" id="ARBA00004761"/>
    </source>
</evidence>
<dbReference type="PANTHER" id="PTHR30246">
    <property type="entry name" value="2-KETO-3-DEOXY-6-PHOSPHOGLUCONATE ALDOLASE"/>
    <property type="match status" value="1"/>
</dbReference>
<evidence type="ECO:0000256" key="3">
    <source>
        <dbReference type="ARBA" id="ARBA00011233"/>
    </source>
</evidence>
<dbReference type="BioCyc" id="CSTA292563:G1353-1720-MONOMER"/>
<dbReference type="InterPro" id="IPR000887">
    <property type="entry name" value="Aldlse_KDPG_KHG"/>
</dbReference>
<comment type="pathway">
    <text evidence="1">Carbohydrate acid metabolism.</text>
</comment>
<dbReference type="SUPFAM" id="SSF51569">
    <property type="entry name" value="Aldolase"/>
    <property type="match status" value="1"/>
</dbReference>
<dbReference type="AlphaFoldDB" id="K9YMP2"/>
<dbReference type="Pfam" id="PF01081">
    <property type="entry name" value="Aldolase"/>
    <property type="match status" value="1"/>
</dbReference>
<comment type="similarity">
    <text evidence="2">Belongs to the KHG/KDPG aldolase family.</text>
</comment>
<evidence type="ECO:0000313" key="6">
    <source>
        <dbReference type="EMBL" id="AFZ47670.1"/>
    </source>
</evidence>
<evidence type="ECO:0000256" key="2">
    <source>
        <dbReference type="ARBA" id="ARBA00006906"/>
    </source>
</evidence>
<protein>
    <submittedName>
        <fullName evidence="6">2-keto-3-deoxy-phosphogluconate aldolase</fullName>
        <ecNumber evidence="6">4.1.2.14</ecNumber>
    </submittedName>
</protein>
<dbReference type="NCBIfam" id="NF005673">
    <property type="entry name" value="PRK07455.1"/>
    <property type="match status" value="1"/>
</dbReference>
<dbReference type="PATRIC" id="fig|292563.3.peg.1792"/>
<comment type="subunit">
    <text evidence="3">Homotrimer.</text>
</comment>
<dbReference type="EMBL" id="CP003940">
    <property type="protein sequence ID" value="AFZ47670.1"/>
    <property type="molecule type" value="Genomic_DNA"/>
</dbReference>
<name>K9YMP2_CYASC</name>
<dbReference type="eggNOG" id="COG0800">
    <property type="taxonomic scope" value="Bacteria"/>
</dbReference>
<dbReference type="KEGG" id="csn:Cyast_1714"/>
<keyword evidence="4 6" id="KW-0456">Lyase</keyword>
<dbReference type="CDD" id="cd00452">
    <property type="entry name" value="KDPG_aldolase"/>
    <property type="match status" value="1"/>
</dbReference>
<evidence type="ECO:0000256" key="5">
    <source>
        <dbReference type="ARBA" id="ARBA00023277"/>
    </source>
</evidence>
<gene>
    <name evidence="6" type="ordered locus">Cyast_1714</name>
</gene>
<sequence>MLHSWLSLLRKYRLIAVIRASNWELGEKMAYTASEAGIKLIEITWNSYQADKLVNHLRQQLPDCHIGVGTILTISHLKDAINAGAQFAFSPHFHQDLLTFAHLHHIPFNPGTLSPTEIIHAFDAGAQAVKVFPIKAVGGVDYIKSLQGPMAGFPLIPTGGIKVVEAFDFLEVGAIAVGLSGDLFPMDLVRAQQWEIMGDRIYQLIQKINHRPQ</sequence>
<dbReference type="GO" id="GO:0008675">
    <property type="term" value="F:2-dehydro-3-deoxy-phosphogluconate aldolase activity"/>
    <property type="evidence" value="ECO:0007669"/>
    <property type="project" value="UniProtKB-EC"/>
</dbReference>
<dbReference type="HOGENOM" id="CLU_077795_2_2_3"/>
<proteinExistence type="inferred from homology"/>
<dbReference type="EC" id="4.1.2.14" evidence="6"/>
<dbReference type="STRING" id="292563.Cyast_1714"/>
<evidence type="ECO:0000313" key="7">
    <source>
        <dbReference type="Proteomes" id="UP000010483"/>
    </source>
</evidence>
<keyword evidence="7" id="KW-1185">Reference proteome</keyword>